<dbReference type="PANTHER" id="PTHR23502:SF29">
    <property type="entry name" value="TRANSPORTER, PUTATIVE (AFU_ORTHOLOGUE AFUA_6G06680)-RELATED"/>
    <property type="match status" value="1"/>
</dbReference>
<dbReference type="Pfam" id="PF07690">
    <property type="entry name" value="MFS_1"/>
    <property type="match status" value="1"/>
</dbReference>
<evidence type="ECO:0000313" key="8">
    <source>
        <dbReference type="Proteomes" id="UP000030686"/>
    </source>
</evidence>
<dbReference type="InterPro" id="IPR036259">
    <property type="entry name" value="MFS_trans_sf"/>
</dbReference>
<gene>
    <name evidence="7" type="ORF">PROQFM164_S01g000627</name>
</gene>
<dbReference type="PROSITE" id="PS50850">
    <property type="entry name" value="MFS"/>
    <property type="match status" value="1"/>
</dbReference>
<accession>W6PRK5</accession>
<reference evidence="7" key="1">
    <citation type="journal article" date="2014" name="Nat. Commun.">
        <title>Multiple recent horizontal transfers of a large genomic region in cheese making fungi.</title>
        <authorList>
            <person name="Cheeseman K."/>
            <person name="Ropars J."/>
            <person name="Renault P."/>
            <person name="Dupont J."/>
            <person name="Gouzy J."/>
            <person name="Branca A."/>
            <person name="Abraham A.L."/>
            <person name="Ceppi M."/>
            <person name="Conseiller E."/>
            <person name="Debuchy R."/>
            <person name="Malagnac F."/>
            <person name="Goarin A."/>
            <person name="Silar P."/>
            <person name="Lacoste S."/>
            <person name="Sallet E."/>
            <person name="Bensimon A."/>
            <person name="Giraud T."/>
            <person name="Brygoo Y."/>
        </authorList>
    </citation>
    <scope>NUCLEOTIDE SEQUENCE [LARGE SCALE GENOMIC DNA]</scope>
    <source>
        <strain evidence="7">FM164</strain>
    </source>
</reference>
<feature type="transmembrane region" description="Helical" evidence="5">
    <location>
        <begin position="62"/>
        <end position="83"/>
    </location>
</feature>
<dbReference type="PANTHER" id="PTHR23502">
    <property type="entry name" value="MAJOR FACILITATOR SUPERFAMILY"/>
    <property type="match status" value="1"/>
</dbReference>
<evidence type="ECO:0000256" key="4">
    <source>
        <dbReference type="ARBA" id="ARBA00023136"/>
    </source>
</evidence>
<keyword evidence="2 5" id="KW-0812">Transmembrane</keyword>
<feature type="domain" description="Major facilitator superfamily (MFS) profile" evidence="6">
    <location>
        <begin position="64"/>
        <end position="193"/>
    </location>
</feature>
<dbReference type="GO" id="GO:0005886">
    <property type="term" value="C:plasma membrane"/>
    <property type="evidence" value="ECO:0007669"/>
    <property type="project" value="TreeGrafter"/>
</dbReference>
<keyword evidence="4 5" id="KW-0472">Membrane</keyword>
<dbReference type="STRING" id="1365484.W6PRK5"/>
<organism evidence="7 8">
    <name type="scientific">Penicillium roqueforti (strain FM164)</name>
    <dbReference type="NCBI Taxonomy" id="1365484"/>
    <lineage>
        <taxon>Eukaryota</taxon>
        <taxon>Fungi</taxon>
        <taxon>Dikarya</taxon>
        <taxon>Ascomycota</taxon>
        <taxon>Pezizomycotina</taxon>
        <taxon>Eurotiomycetes</taxon>
        <taxon>Eurotiomycetidae</taxon>
        <taxon>Eurotiales</taxon>
        <taxon>Aspergillaceae</taxon>
        <taxon>Penicillium</taxon>
    </lineage>
</organism>
<sequence>MALGIIQLNERHAPGTFLLFDESSTHVSSQTKFGTGKHASVVLIPQPSNSPNDPLPRWRKNLIYCVLFANSIIFSSIPPPLIAPSMVLMSHAVQRSIEDITMLTAYQLLACACYGPIGSALAHKYGKRPQFIFATIMGFIGTLVCCTTSDNYNVILAGRIIQGFSSAVFGSFTVAVMGDMCVSFTSDLSGLVC</sequence>
<evidence type="ECO:0000259" key="6">
    <source>
        <dbReference type="PROSITE" id="PS50850"/>
    </source>
</evidence>
<evidence type="ECO:0000256" key="2">
    <source>
        <dbReference type="ARBA" id="ARBA00022692"/>
    </source>
</evidence>
<dbReference type="Proteomes" id="UP000030686">
    <property type="component" value="Unassembled WGS sequence"/>
</dbReference>
<comment type="subcellular location">
    <subcellularLocation>
        <location evidence="1">Membrane</location>
        <topology evidence="1">Multi-pass membrane protein</topology>
    </subcellularLocation>
</comment>
<dbReference type="Gene3D" id="1.20.1250.20">
    <property type="entry name" value="MFS general substrate transporter like domains"/>
    <property type="match status" value="1"/>
</dbReference>
<dbReference type="AlphaFoldDB" id="W6PRK5"/>
<keyword evidence="3 5" id="KW-1133">Transmembrane helix</keyword>
<evidence type="ECO:0000256" key="5">
    <source>
        <dbReference type="SAM" id="Phobius"/>
    </source>
</evidence>
<dbReference type="EMBL" id="HG792015">
    <property type="protein sequence ID" value="CDM26818.1"/>
    <property type="molecule type" value="Genomic_DNA"/>
</dbReference>
<proteinExistence type="predicted"/>
<evidence type="ECO:0000256" key="3">
    <source>
        <dbReference type="ARBA" id="ARBA00022989"/>
    </source>
</evidence>
<evidence type="ECO:0000256" key="1">
    <source>
        <dbReference type="ARBA" id="ARBA00004141"/>
    </source>
</evidence>
<dbReference type="SUPFAM" id="SSF103473">
    <property type="entry name" value="MFS general substrate transporter"/>
    <property type="match status" value="1"/>
</dbReference>
<dbReference type="GO" id="GO:0022857">
    <property type="term" value="F:transmembrane transporter activity"/>
    <property type="evidence" value="ECO:0007669"/>
    <property type="project" value="InterPro"/>
</dbReference>
<keyword evidence="8" id="KW-1185">Reference proteome</keyword>
<dbReference type="InterPro" id="IPR020846">
    <property type="entry name" value="MFS_dom"/>
</dbReference>
<dbReference type="OrthoDB" id="2585655at2759"/>
<evidence type="ECO:0000313" key="7">
    <source>
        <dbReference type="EMBL" id="CDM26818.1"/>
    </source>
</evidence>
<name>W6PRK5_PENRF</name>
<protein>
    <submittedName>
        <fullName evidence="7">Major facilitator superfamily</fullName>
    </submittedName>
</protein>
<dbReference type="InterPro" id="IPR011701">
    <property type="entry name" value="MFS"/>
</dbReference>